<dbReference type="FunFam" id="3.30.70.1430:FF:000001">
    <property type="entry name" value="Efflux pump membrane transporter"/>
    <property type="match status" value="1"/>
</dbReference>
<evidence type="ECO:0000313" key="11">
    <source>
        <dbReference type="Proteomes" id="UP000235994"/>
    </source>
</evidence>
<keyword evidence="11" id="KW-1185">Reference proteome</keyword>
<dbReference type="GO" id="GO:0042910">
    <property type="term" value="F:xenobiotic transmembrane transporter activity"/>
    <property type="evidence" value="ECO:0007669"/>
    <property type="project" value="TreeGrafter"/>
</dbReference>
<feature type="transmembrane region" description="Helical" evidence="9">
    <location>
        <begin position="968"/>
        <end position="989"/>
    </location>
</feature>
<evidence type="ECO:0000256" key="2">
    <source>
        <dbReference type="ARBA" id="ARBA00010942"/>
    </source>
</evidence>
<dbReference type="FunFam" id="3.30.2090.10:FF:000002">
    <property type="entry name" value="Efflux pump membrane transporter"/>
    <property type="match status" value="1"/>
</dbReference>
<comment type="subcellular location">
    <subcellularLocation>
        <location evidence="1 9">Cell inner membrane</location>
        <topology evidence="1 9">Multi-pass membrane protein</topology>
    </subcellularLocation>
</comment>
<keyword evidence="8 9" id="KW-0472">Membrane</keyword>
<keyword evidence="6 9" id="KW-0812">Transmembrane</keyword>
<feature type="transmembrane region" description="Helical" evidence="9">
    <location>
        <begin position="897"/>
        <end position="917"/>
    </location>
</feature>
<protein>
    <recommendedName>
        <fullName evidence="9">Efflux pump membrane transporter</fullName>
    </recommendedName>
</protein>
<dbReference type="PANTHER" id="PTHR32063">
    <property type="match status" value="1"/>
</dbReference>
<evidence type="ECO:0000256" key="4">
    <source>
        <dbReference type="ARBA" id="ARBA00022475"/>
    </source>
</evidence>
<evidence type="ECO:0000256" key="3">
    <source>
        <dbReference type="ARBA" id="ARBA00022448"/>
    </source>
</evidence>
<accession>A0A2N8KBK0</accession>
<dbReference type="RefSeq" id="WP_102775614.1">
    <property type="nucleotide sequence ID" value="NZ_POQS01000008.1"/>
</dbReference>
<gene>
    <name evidence="10" type="ORF">C1I89_28010</name>
</gene>
<dbReference type="InterPro" id="IPR001036">
    <property type="entry name" value="Acrflvin-R"/>
</dbReference>
<reference evidence="10 11" key="1">
    <citation type="submission" date="2018-01" db="EMBL/GenBank/DDBJ databases">
        <title>The draft genome of an aniline degradation strain ANB-1.</title>
        <authorList>
            <person name="Zhang L."/>
            <person name="Jiang J."/>
        </authorList>
    </citation>
    <scope>NUCLEOTIDE SEQUENCE [LARGE SCALE GENOMIC DNA]</scope>
    <source>
        <strain evidence="10 11">ANB-1</strain>
    </source>
</reference>
<feature type="transmembrane region" description="Helical" evidence="9">
    <location>
        <begin position="1001"/>
        <end position="1028"/>
    </location>
</feature>
<keyword evidence="7 9" id="KW-1133">Transmembrane helix</keyword>
<dbReference type="FunFam" id="1.20.1640.10:FF:000001">
    <property type="entry name" value="Efflux pump membrane transporter"/>
    <property type="match status" value="1"/>
</dbReference>
<comment type="caution">
    <text evidence="9">Lacks conserved residue(s) required for the propagation of feature annotation.</text>
</comment>
<evidence type="ECO:0000256" key="5">
    <source>
        <dbReference type="ARBA" id="ARBA00022519"/>
    </source>
</evidence>
<dbReference type="Gene3D" id="3.30.2090.10">
    <property type="entry name" value="Multidrug efflux transporter AcrB TolC docking domain, DN and DC subdomains"/>
    <property type="match status" value="2"/>
</dbReference>
<dbReference type="SUPFAM" id="SSF82693">
    <property type="entry name" value="Multidrug efflux transporter AcrB pore domain, PN1, PN2, PC1 and PC2 subdomains"/>
    <property type="match status" value="3"/>
</dbReference>
<evidence type="ECO:0000256" key="8">
    <source>
        <dbReference type="ARBA" id="ARBA00023136"/>
    </source>
</evidence>
<feature type="transmembrane region" description="Helical" evidence="9">
    <location>
        <begin position="923"/>
        <end position="947"/>
    </location>
</feature>
<evidence type="ECO:0000256" key="6">
    <source>
        <dbReference type="ARBA" id="ARBA00022692"/>
    </source>
</evidence>
<dbReference type="EMBL" id="POQS01000008">
    <property type="protein sequence ID" value="PND30831.1"/>
    <property type="molecule type" value="Genomic_DNA"/>
</dbReference>
<evidence type="ECO:0000256" key="7">
    <source>
        <dbReference type="ARBA" id="ARBA00022989"/>
    </source>
</evidence>
<dbReference type="Gene3D" id="3.30.70.1320">
    <property type="entry name" value="Multidrug efflux transporter AcrB pore domain like"/>
    <property type="match status" value="1"/>
</dbReference>
<evidence type="ECO:0000256" key="1">
    <source>
        <dbReference type="ARBA" id="ARBA00004429"/>
    </source>
</evidence>
<keyword evidence="5 9" id="KW-0997">Cell inner membrane</keyword>
<dbReference type="Gene3D" id="1.20.1640.10">
    <property type="entry name" value="Multidrug efflux transporter AcrB transmembrane domain"/>
    <property type="match status" value="2"/>
</dbReference>
<dbReference type="SUPFAM" id="SSF82866">
    <property type="entry name" value="Multidrug efflux transporter AcrB transmembrane domain"/>
    <property type="match status" value="2"/>
</dbReference>
<feature type="transmembrane region" description="Helical" evidence="9">
    <location>
        <begin position="366"/>
        <end position="387"/>
    </location>
</feature>
<dbReference type="PANTHER" id="PTHR32063:SF13">
    <property type="entry name" value="MULTIDRUG EFFLUX PUMP SUBUNIT ACRB-RELATED"/>
    <property type="match status" value="1"/>
</dbReference>
<feature type="transmembrane region" description="Helical" evidence="9">
    <location>
        <begin position="434"/>
        <end position="458"/>
    </location>
</feature>
<dbReference type="Gene3D" id="3.30.70.1440">
    <property type="entry name" value="Multidrug efflux transporter AcrB pore domain"/>
    <property type="match status" value="1"/>
</dbReference>
<feature type="transmembrane region" description="Helical" evidence="9">
    <location>
        <begin position="873"/>
        <end position="890"/>
    </location>
</feature>
<dbReference type="Pfam" id="PF00873">
    <property type="entry name" value="ACR_tran"/>
    <property type="match status" value="1"/>
</dbReference>
<dbReference type="AlphaFoldDB" id="A0A2N8KBK0"/>
<keyword evidence="3 9" id="KW-0813">Transport</keyword>
<dbReference type="NCBIfam" id="TIGR00915">
    <property type="entry name" value="2A0602"/>
    <property type="match status" value="1"/>
</dbReference>
<dbReference type="NCBIfam" id="NF000282">
    <property type="entry name" value="RND_permease_1"/>
    <property type="match status" value="1"/>
</dbReference>
<feature type="transmembrane region" description="Helical" evidence="9">
    <location>
        <begin position="340"/>
        <end position="359"/>
    </location>
</feature>
<dbReference type="InterPro" id="IPR027463">
    <property type="entry name" value="AcrB_DN_DC_subdom"/>
</dbReference>
<comment type="caution">
    <text evidence="10">The sequence shown here is derived from an EMBL/GenBank/DDBJ whole genome shotgun (WGS) entry which is preliminary data.</text>
</comment>
<dbReference type="SUPFAM" id="SSF82714">
    <property type="entry name" value="Multidrug efflux transporter AcrB TolC docking domain, DN and DC subdomains"/>
    <property type="match status" value="2"/>
</dbReference>
<proteinExistence type="inferred from homology"/>
<organism evidence="10 11">
    <name type="scientific">Achromobacter pulmonis</name>
    <dbReference type="NCBI Taxonomy" id="1389932"/>
    <lineage>
        <taxon>Bacteria</taxon>
        <taxon>Pseudomonadati</taxon>
        <taxon>Pseudomonadota</taxon>
        <taxon>Betaproteobacteria</taxon>
        <taxon>Burkholderiales</taxon>
        <taxon>Alcaligenaceae</taxon>
        <taxon>Achromobacter</taxon>
    </lineage>
</organism>
<evidence type="ECO:0000313" key="10">
    <source>
        <dbReference type="EMBL" id="PND30831.1"/>
    </source>
</evidence>
<dbReference type="InterPro" id="IPR004764">
    <property type="entry name" value="MdtF-like"/>
</dbReference>
<dbReference type="Proteomes" id="UP000235994">
    <property type="component" value="Unassembled WGS sequence"/>
</dbReference>
<keyword evidence="4" id="KW-1003">Cell membrane</keyword>
<dbReference type="PRINTS" id="PR00702">
    <property type="entry name" value="ACRIFLAVINRP"/>
</dbReference>
<sequence>MSRFFIDRPIFAWVLAIVAMLAGALSLVKMPISQYPNIAAPAVSIQVSYPGASAQTVQDTVVQVIEQQLSGLDGFRYMSAESASDGSMTIIVTFEQGTDPDIAQVQVQNKLQLATPRLPEEVQRQGLRVVKYQMNFFLVIGLADSTGKMSNFDLGNLIASQLQDPISRIDGVGDYVLFSSPYAMRIWLDPAKLNSYQLMPSDVASAIREQNVQVSSGQLGGLPTRSGVQLNATVLGKTRMTTPAEFEEILVKVNADGSQVRVKDIAEVELGADNFSISSMLNGQPSAALALRLASGGNLLETVKAVKAEMEKQKAYLPEGVEVFYPYDTTPVVEASISSVIQTIVEAVVLVFLVMFLFLQSFRATLIPTLAVPVVLLGAFALLPSFGISINVLTMYAMVLAIGLLVDDAIVVVENVERLMHEEGLSPLEATRKSMGQISGALVGIGMVLSAVFVPMAFFGGSAGIIYKQFAVTIVVCMGLSVLVALIFTPALCATILKAPKGDAHHEKKGFFGWFNRSFDRGATRFERGVGGMLKHRGRYLLAFVLITAGTGYLFTQIPKAFLPNEDQGLMMVEVRMPVNSSAERTEAVLQEVSDYLRNEEGQLIQHVLTVNGFNFAGRGQNFGLGLVMLKDWSVRAAEGQDVFSLAQRANARFAQIKDATVMAFVPPAILEMGNAMGFNLYLQDNSGVGHAALMEARNQFLQLANQHPKLRAVRPNGKDDEPQFQVNIDDEKARALQVSIASINQTMSAAWGSMYVNDFIDRGRVKRVYIQGEDASRISPEDFDKWYVRNALGEMVPFSAFATGEWTFGSPKLERYGGISSVEILGEPAPGYSTGDAMVAIAEIMQQLPPGIGLSYTGLSYEEIQTGDQAPMLYALTVLIVFLCLAALYESWSVPASVMLVVPLGILGAVLATLFRDLTADVYFQIGLMTTVGLSAKNAILIVEFAKDLYEKEGMPLVQAAVHAARLRLRPIVMTSLAFTFGVLPMALASGAGAGSQHSVATGVVGGMITATVLAVFFVPLFYVVVVKLFEGRKQPRAVAEAEGETA</sequence>
<comment type="similarity">
    <text evidence="2 9">Belongs to the resistance-nodulation-cell division (RND) (TC 2.A.6) family.</text>
</comment>
<dbReference type="GO" id="GO:0015562">
    <property type="term" value="F:efflux transmembrane transporter activity"/>
    <property type="evidence" value="ECO:0007669"/>
    <property type="project" value="InterPro"/>
</dbReference>
<feature type="transmembrane region" description="Helical" evidence="9">
    <location>
        <begin position="538"/>
        <end position="555"/>
    </location>
</feature>
<dbReference type="GO" id="GO:0005886">
    <property type="term" value="C:plasma membrane"/>
    <property type="evidence" value="ECO:0007669"/>
    <property type="project" value="UniProtKB-SubCell"/>
</dbReference>
<dbReference type="FunFam" id="3.30.2090.10:FF:000001">
    <property type="entry name" value="Efflux pump membrane transporter"/>
    <property type="match status" value="1"/>
</dbReference>
<feature type="transmembrane region" description="Helical" evidence="9">
    <location>
        <begin position="470"/>
        <end position="497"/>
    </location>
</feature>
<dbReference type="Gene3D" id="3.30.70.1430">
    <property type="entry name" value="Multidrug efflux transporter AcrB pore domain"/>
    <property type="match status" value="2"/>
</dbReference>
<evidence type="ECO:0000256" key="9">
    <source>
        <dbReference type="RuleBase" id="RU364070"/>
    </source>
</evidence>
<dbReference type="GO" id="GO:0009636">
    <property type="term" value="P:response to toxic substance"/>
    <property type="evidence" value="ECO:0007669"/>
    <property type="project" value="UniProtKB-ARBA"/>
</dbReference>
<name>A0A2N8KBK0_9BURK</name>